<evidence type="ECO:0000313" key="2">
    <source>
        <dbReference type="EMBL" id="CDW73812.1"/>
    </source>
</evidence>
<dbReference type="AlphaFoldDB" id="A0A077ZX46"/>
<organism evidence="2 3">
    <name type="scientific">Stylonychia lemnae</name>
    <name type="common">Ciliate</name>
    <dbReference type="NCBI Taxonomy" id="5949"/>
    <lineage>
        <taxon>Eukaryota</taxon>
        <taxon>Sar</taxon>
        <taxon>Alveolata</taxon>
        <taxon>Ciliophora</taxon>
        <taxon>Intramacronucleata</taxon>
        <taxon>Spirotrichea</taxon>
        <taxon>Stichotrichia</taxon>
        <taxon>Sporadotrichida</taxon>
        <taxon>Oxytrichidae</taxon>
        <taxon>Stylonychinae</taxon>
        <taxon>Stylonychia</taxon>
    </lineage>
</organism>
<feature type="region of interest" description="Disordered" evidence="1">
    <location>
        <begin position="411"/>
        <end position="439"/>
    </location>
</feature>
<reference evidence="2 3" key="1">
    <citation type="submission" date="2014-06" db="EMBL/GenBank/DDBJ databases">
        <authorList>
            <person name="Swart Estienne"/>
        </authorList>
    </citation>
    <scope>NUCLEOTIDE SEQUENCE [LARGE SCALE GENOMIC DNA]</scope>
    <source>
        <strain evidence="2 3">130c</strain>
    </source>
</reference>
<keyword evidence="3" id="KW-1185">Reference proteome</keyword>
<dbReference type="EMBL" id="CCKQ01002706">
    <property type="protein sequence ID" value="CDW73812.1"/>
    <property type="molecule type" value="Genomic_DNA"/>
</dbReference>
<evidence type="ECO:0000313" key="3">
    <source>
        <dbReference type="Proteomes" id="UP000039865"/>
    </source>
</evidence>
<accession>A0A077ZX46</accession>
<feature type="compositionally biased region" description="Basic and acidic residues" evidence="1">
    <location>
        <begin position="207"/>
        <end position="232"/>
    </location>
</feature>
<gene>
    <name evidence="2" type="primary">Contig9974.g10660</name>
    <name evidence="2" type="ORF">STYLEM_2800</name>
</gene>
<feature type="region of interest" description="Disordered" evidence="1">
    <location>
        <begin position="569"/>
        <end position="595"/>
    </location>
</feature>
<protein>
    <submittedName>
        <fullName evidence="2">Uncharacterized protein</fullName>
    </submittedName>
</protein>
<dbReference type="Proteomes" id="UP000039865">
    <property type="component" value="Unassembled WGS sequence"/>
</dbReference>
<sequence length="651" mass="76020">MSEQQLSQNRLDVFEVQKQVLKLKRKKKEQKKVLDQKRNSGNGLNFQRRSTMLRVPNEALQNQILVYDTKSAVQINEKICQLCDRDKPFFVIQNDDLMRTVPRKALTQFLRDLLNDSTEGREYIQKLYISNKFVSPCKCLDLSVHIYQHFLALEVLNMSRFKTTLKSLASLEKKLNQSCSYTPSIYNNLIGMPDTFVKGNTLQYKPHKSEQKSRDKNRNRSSGESRNTKLMDYKQLADRAHKEAENNYALVQRRDNQSQSSFGARRNYQQSAHNLQASEKSPSSGIRDSLALESNNKGSRAASEYTFQGINPNQSDQQSNQRNFEEDMNSQVRYMSPIQNIVDDALRMKNQLSSNPQPRSRSIDNQYIDPKSYLRKDIDQIQEEDPQLHSPNIKPEFKYLRHDNFEEIPQFMDKEQNRQDEKRSSRHLKEIENEEEKLKDRENINQVSSYLNSFKKGSSHDIENQLNSSSQNSIASAHFINIPQINLRIQQERQHRHSITYQSPEFLIKQSPLSAKSTSKPKVLPDFTAFNTMDNNMIKESENEEDNSSPRILMRILSKRMTSSVRNSYEIPQYNNADDEAFPNKKGRQDSQEDKLPKIEFKQQHGSDLNLLNGLENMNNPFEFNIKFQEEEQDIGQQIIPYPNFRFIGVK</sequence>
<feature type="region of interest" description="Disordered" evidence="1">
    <location>
        <begin position="203"/>
        <end position="232"/>
    </location>
</feature>
<dbReference type="InParanoid" id="A0A077ZX46"/>
<evidence type="ECO:0000256" key="1">
    <source>
        <dbReference type="SAM" id="MobiDB-lite"/>
    </source>
</evidence>
<proteinExistence type="predicted"/>
<feature type="region of interest" description="Disordered" evidence="1">
    <location>
        <begin position="246"/>
        <end position="290"/>
    </location>
</feature>
<name>A0A077ZX46_STYLE</name>
<feature type="compositionally biased region" description="Polar residues" evidence="1">
    <location>
        <begin position="257"/>
        <end position="290"/>
    </location>
</feature>
<feature type="compositionally biased region" description="Basic and acidic residues" evidence="1">
    <location>
        <begin position="412"/>
        <end position="439"/>
    </location>
</feature>